<keyword evidence="7 9" id="KW-0030">Aminoacyl-tRNA synthetase</keyword>
<keyword evidence="4 9" id="KW-0547">Nucleotide-binding</keyword>
<feature type="domain" description="tRNA synthetases class I (E and Q) anti-codon binding" evidence="13">
    <location>
        <begin position="464"/>
        <end position="535"/>
    </location>
</feature>
<dbReference type="AlphaFoldDB" id="A0A6F8T4Y0"/>
<dbReference type="InterPro" id="IPR022861">
    <property type="entry name" value="Gln_tRNA_ligase_bac"/>
</dbReference>
<comment type="subcellular location">
    <subcellularLocation>
        <location evidence="9">Cytoplasm</location>
    </subcellularLocation>
</comment>
<dbReference type="GO" id="GO:0004819">
    <property type="term" value="F:glutamine-tRNA ligase activity"/>
    <property type="evidence" value="ECO:0007669"/>
    <property type="project" value="UniProtKB-UniRule"/>
</dbReference>
<evidence type="ECO:0000256" key="5">
    <source>
        <dbReference type="ARBA" id="ARBA00022840"/>
    </source>
</evidence>
<keyword evidence="6 9" id="KW-0648">Protein biosynthesis</keyword>
<feature type="binding site" evidence="9">
    <location>
        <begin position="44"/>
        <end position="46"/>
    </location>
    <ligand>
        <name>ATP</name>
        <dbReference type="ChEBI" id="CHEBI:30616"/>
    </ligand>
</feature>
<dbReference type="Pfam" id="PF20974">
    <property type="entry name" value="tRNA-synt_1c_C2"/>
    <property type="match status" value="1"/>
</dbReference>
<evidence type="ECO:0000256" key="10">
    <source>
        <dbReference type="RuleBase" id="RU363037"/>
    </source>
</evidence>
<feature type="short sequence motif" description="'KMSKS' region" evidence="9">
    <location>
        <begin position="276"/>
        <end position="280"/>
    </location>
</feature>
<dbReference type="InterPro" id="IPR000924">
    <property type="entry name" value="Glu/Gln-tRNA-synth"/>
</dbReference>
<keyword evidence="15" id="KW-1185">Reference proteome</keyword>
<dbReference type="InterPro" id="IPR001412">
    <property type="entry name" value="aa-tRNA-synth_I_CS"/>
</dbReference>
<comment type="caution">
    <text evidence="9">Lacks conserved residue(s) required for the propagation of feature annotation.</text>
</comment>
<protein>
    <recommendedName>
        <fullName evidence="9">Glutamine--tRNA ligase</fullName>
        <ecNumber evidence="9">6.1.1.18</ecNumber>
    </recommendedName>
    <alternativeName>
        <fullName evidence="9">Glutaminyl-tRNA synthetase</fullName>
        <shortName evidence="9">GlnRS</shortName>
    </alternativeName>
</protein>
<dbReference type="GO" id="GO:0005829">
    <property type="term" value="C:cytosol"/>
    <property type="evidence" value="ECO:0007669"/>
    <property type="project" value="TreeGrafter"/>
</dbReference>
<dbReference type="NCBIfam" id="NF011291">
    <property type="entry name" value="PRK14703.1"/>
    <property type="match status" value="1"/>
</dbReference>
<dbReference type="PROSITE" id="PS00178">
    <property type="entry name" value="AA_TRNA_LIGASE_I"/>
    <property type="match status" value="1"/>
</dbReference>
<feature type="binding site" evidence="9">
    <location>
        <begin position="269"/>
        <end position="270"/>
    </location>
    <ligand>
        <name>ATP</name>
        <dbReference type="ChEBI" id="CHEBI:30616"/>
    </ligand>
</feature>
<dbReference type="EMBL" id="AP022839">
    <property type="protein sequence ID" value="BCA95263.1"/>
    <property type="molecule type" value="Genomic_DNA"/>
</dbReference>
<dbReference type="SUPFAM" id="SSF52374">
    <property type="entry name" value="Nucleotidylyl transferase"/>
    <property type="match status" value="1"/>
</dbReference>
<dbReference type="Gene3D" id="3.40.50.620">
    <property type="entry name" value="HUPs"/>
    <property type="match status" value="1"/>
</dbReference>
<organism evidence="14 15">
    <name type="scientific">Legionella antarctica</name>
    <dbReference type="NCBI Taxonomy" id="2708020"/>
    <lineage>
        <taxon>Bacteria</taxon>
        <taxon>Pseudomonadati</taxon>
        <taxon>Pseudomonadota</taxon>
        <taxon>Gammaproteobacteria</taxon>
        <taxon>Legionellales</taxon>
        <taxon>Legionellaceae</taxon>
        <taxon>Legionella</taxon>
    </lineage>
</organism>
<gene>
    <name evidence="9 14" type="primary">glnS</name>
    <name evidence="14" type="ORF">TUM19329_16240</name>
</gene>
<dbReference type="InterPro" id="IPR020056">
    <property type="entry name" value="Rbsml_bL25/Gln-tRNA_synth_N"/>
</dbReference>
<dbReference type="EC" id="6.1.1.18" evidence="9"/>
<dbReference type="Proteomes" id="UP000502894">
    <property type="component" value="Chromosome"/>
</dbReference>
<comment type="similarity">
    <text evidence="1 9 10">Belongs to the class-I aminoacyl-tRNA synthetase family.</text>
</comment>
<keyword evidence="5 9" id="KW-0067">ATP-binding</keyword>
<dbReference type="GO" id="GO:0006425">
    <property type="term" value="P:glutaminyl-tRNA aminoacylation"/>
    <property type="evidence" value="ECO:0007669"/>
    <property type="project" value="UniProtKB-UniRule"/>
</dbReference>
<dbReference type="InterPro" id="IPR020058">
    <property type="entry name" value="Glu/Gln-tRNA-synth_Ib_cat-dom"/>
</dbReference>
<evidence type="ECO:0000256" key="7">
    <source>
        <dbReference type="ARBA" id="ARBA00023146"/>
    </source>
</evidence>
<accession>A0A6F8T4Y0</accession>
<dbReference type="PANTHER" id="PTHR43097:SF5">
    <property type="entry name" value="GLUTAMATE--TRNA LIGASE"/>
    <property type="match status" value="1"/>
</dbReference>
<dbReference type="GO" id="GO:0005524">
    <property type="term" value="F:ATP binding"/>
    <property type="evidence" value="ECO:0007669"/>
    <property type="project" value="UniProtKB-UniRule"/>
</dbReference>
<evidence type="ECO:0000256" key="8">
    <source>
        <dbReference type="ARBA" id="ARBA00048270"/>
    </source>
</evidence>
<keyword evidence="3 9" id="KW-0436">Ligase</keyword>
<evidence type="ECO:0000256" key="9">
    <source>
        <dbReference type="HAMAP-Rule" id="MF_00126"/>
    </source>
</evidence>
<dbReference type="NCBIfam" id="TIGR00440">
    <property type="entry name" value="glnS"/>
    <property type="match status" value="1"/>
</dbReference>
<dbReference type="InterPro" id="IPR049437">
    <property type="entry name" value="tRNA-synt_1c_C2"/>
</dbReference>
<dbReference type="InterPro" id="IPR014729">
    <property type="entry name" value="Rossmann-like_a/b/a_fold"/>
</dbReference>
<dbReference type="HAMAP" id="MF_00126">
    <property type="entry name" value="Gln_tRNA_synth"/>
    <property type="match status" value="1"/>
</dbReference>
<dbReference type="GO" id="GO:0006424">
    <property type="term" value="P:glutamyl-tRNA aminoacylation"/>
    <property type="evidence" value="ECO:0007669"/>
    <property type="project" value="UniProtKB-UniRule"/>
</dbReference>
<evidence type="ECO:0000313" key="14">
    <source>
        <dbReference type="EMBL" id="BCA95263.1"/>
    </source>
</evidence>
<dbReference type="PRINTS" id="PR00987">
    <property type="entry name" value="TRNASYNTHGLU"/>
</dbReference>
<dbReference type="PANTHER" id="PTHR43097">
    <property type="entry name" value="GLUTAMINE-TRNA LIGASE"/>
    <property type="match status" value="1"/>
</dbReference>
<evidence type="ECO:0000256" key="6">
    <source>
        <dbReference type="ARBA" id="ARBA00022917"/>
    </source>
</evidence>
<dbReference type="KEGG" id="lant:TUM19329_16240"/>
<feature type="domain" description="Glutamyl/glutaminyl-tRNA synthetase class Ib catalytic" evidence="11">
    <location>
        <begin position="37"/>
        <end position="345"/>
    </location>
</feature>
<dbReference type="Pfam" id="PF00749">
    <property type="entry name" value="tRNA-synt_1c"/>
    <property type="match status" value="1"/>
</dbReference>
<reference evidence="14" key="1">
    <citation type="journal article" date="2020" name="Microbiol. Resour. Announc.">
        <title>Complete Genome Sequence of Novel Psychrotolerant Legionella Strain TUM19329, Isolated from Antarctic Lake Sediment.</title>
        <authorList>
            <person name="Shimada S."/>
            <person name="Nakai R."/>
            <person name="Aoki K."/>
            <person name="Shimoeda N."/>
            <person name="Ohno G."/>
            <person name="Miyazaki Y."/>
            <person name="Kudoh S."/>
            <person name="Imura S."/>
            <person name="Watanabe K."/>
            <person name="Ishii Y."/>
            <person name="Tateda K."/>
        </authorList>
    </citation>
    <scope>NUCLEOTIDE SEQUENCE [LARGE SCALE GENOMIC DNA]</scope>
    <source>
        <strain evidence="14">TUM19329</strain>
    </source>
</reference>
<keyword evidence="2 9" id="KW-0963">Cytoplasm</keyword>
<sequence>MQSTTMENAMNENIEKRAHFIRQLITEDLSSGKHQSVVTRFPPEPNGYLHVGHAKSICLNFGLAEEFGGLCFLRFDDTNPIKEEDEYVKAIIDDVRWLGFEWCGITHSSDYYQQLYDFAVLLIKKDMAYVDSLSMEEIRAYRGTLQEPGRESPFRNRPTQESLDLFARMKEGDFADGTHVLRAKIDMKSGNVNMRDPVLYRIRHAHHQRTGDAWCIYPMYDYAHPISDALEKITHSLCTLEFQDHRPLYDWLVDNLPLPAKPVQTEFARLNLSHTVTSKRKLRELVENNVVTGWDDPRLPTLRGMRKRGYPPAAIRQFCEMIGISRSDSVIDMSLFEECVRAELNTTAKRALCVMDPIKIVIENYPEGKVEKIKANFFPQNPDSASREIPFSRELFIERSDFMEDPPKKYFRLSPGAEVRLRHAYVIKCHDVITDAQGAITELRCTYDEKTLGKNPEDRKVKGVIHWVSCAEAYPVSVYQYDRLFNDPNPAREEDFLQFLNHDSLQTLQAFCEPSMADQPEGEIFQFERLGYYCVNKIVNGEVTAFHRVVDLKDTWGKVN</sequence>
<evidence type="ECO:0000256" key="3">
    <source>
        <dbReference type="ARBA" id="ARBA00022598"/>
    </source>
</evidence>
<dbReference type="Pfam" id="PF03950">
    <property type="entry name" value="tRNA-synt_1c_C"/>
    <property type="match status" value="1"/>
</dbReference>
<feature type="binding site" evidence="9">
    <location>
        <position position="220"/>
    </location>
    <ligand>
        <name>L-glutamine</name>
        <dbReference type="ChEBI" id="CHEBI:58359"/>
    </ligand>
</feature>
<dbReference type="FunFam" id="2.40.240.10:FF:000001">
    <property type="entry name" value="Glutamine--tRNA ligase"/>
    <property type="match status" value="1"/>
</dbReference>
<comment type="subunit">
    <text evidence="9">Monomer.</text>
</comment>
<evidence type="ECO:0000259" key="12">
    <source>
        <dbReference type="Pfam" id="PF03950"/>
    </source>
</evidence>
<dbReference type="InterPro" id="IPR011035">
    <property type="entry name" value="Ribosomal_bL25/Gln-tRNA_synth"/>
</dbReference>
<dbReference type="SUPFAM" id="SSF50715">
    <property type="entry name" value="Ribosomal protein L25-like"/>
    <property type="match status" value="1"/>
</dbReference>
<evidence type="ECO:0000259" key="11">
    <source>
        <dbReference type="Pfam" id="PF00749"/>
    </source>
</evidence>
<feature type="binding site" evidence="9">
    <location>
        <position position="76"/>
    </location>
    <ligand>
        <name>L-glutamine</name>
        <dbReference type="ChEBI" id="CHEBI:58359"/>
    </ligand>
</feature>
<dbReference type="InterPro" id="IPR004514">
    <property type="entry name" value="Gln-tRNA-synth"/>
</dbReference>
<feature type="domain" description="Glutamyl/glutaminyl-tRNA synthetase class Ib anti-codon binding" evidence="12">
    <location>
        <begin position="348"/>
        <end position="448"/>
    </location>
</feature>
<evidence type="ECO:0000256" key="2">
    <source>
        <dbReference type="ARBA" id="ARBA00022490"/>
    </source>
</evidence>
<dbReference type="Gene3D" id="2.40.240.10">
    <property type="entry name" value="Ribosomal Protein L25, Chain P"/>
    <property type="match status" value="2"/>
</dbReference>
<dbReference type="InterPro" id="IPR050132">
    <property type="entry name" value="Gln/Glu-tRNA_Ligase"/>
</dbReference>
<evidence type="ECO:0000259" key="13">
    <source>
        <dbReference type="Pfam" id="PF20974"/>
    </source>
</evidence>
<proteinExistence type="inferred from homology"/>
<evidence type="ECO:0000256" key="4">
    <source>
        <dbReference type="ARBA" id="ARBA00022741"/>
    </source>
</evidence>
<evidence type="ECO:0000313" key="15">
    <source>
        <dbReference type="Proteomes" id="UP000502894"/>
    </source>
</evidence>
<dbReference type="FunFam" id="3.40.50.620:FF:000037">
    <property type="entry name" value="Glutamine--tRNA ligase cytoplasmic"/>
    <property type="match status" value="1"/>
</dbReference>
<evidence type="ECO:0000256" key="1">
    <source>
        <dbReference type="ARBA" id="ARBA00005594"/>
    </source>
</evidence>
<comment type="catalytic activity">
    <reaction evidence="8 9">
        <text>tRNA(Gln) + L-glutamine + ATP = L-glutaminyl-tRNA(Gln) + AMP + diphosphate</text>
        <dbReference type="Rhea" id="RHEA:20121"/>
        <dbReference type="Rhea" id="RHEA-COMP:9662"/>
        <dbReference type="Rhea" id="RHEA-COMP:9681"/>
        <dbReference type="ChEBI" id="CHEBI:30616"/>
        <dbReference type="ChEBI" id="CHEBI:33019"/>
        <dbReference type="ChEBI" id="CHEBI:58359"/>
        <dbReference type="ChEBI" id="CHEBI:78442"/>
        <dbReference type="ChEBI" id="CHEBI:78521"/>
        <dbReference type="ChEBI" id="CHEBI:456215"/>
        <dbReference type="EC" id="6.1.1.18"/>
    </reaction>
</comment>
<dbReference type="InterPro" id="IPR020059">
    <property type="entry name" value="Glu/Gln-tRNA-synth_Ib_codon-bd"/>
</dbReference>
<feature type="binding site" evidence="9">
    <location>
        <position position="239"/>
    </location>
    <ligand>
        <name>ATP</name>
        <dbReference type="ChEBI" id="CHEBI:30616"/>
    </ligand>
</feature>
<name>A0A6F8T4Y0_9GAMM</name>